<name>A0ABY7FNK1_MYAAR</name>
<gene>
    <name evidence="2" type="ORF">MAR_016285</name>
</gene>
<reference evidence="2" key="1">
    <citation type="submission" date="2022-11" db="EMBL/GenBank/DDBJ databases">
        <title>Centuries of genome instability and evolution in soft-shell clam transmissible cancer (bioRxiv).</title>
        <authorList>
            <person name="Hart S.F.M."/>
            <person name="Yonemitsu M.A."/>
            <person name="Giersch R.M."/>
            <person name="Beal B.F."/>
            <person name="Arriagada G."/>
            <person name="Davis B.W."/>
            <person name="Ostrander E.A."/>
            <person name="Goff S.P."/>
            <person name="Metzger M.J."/>
        </authorList>
    </citation>
    <scope>NUCLEOTIDE SEQUENCE</scope>
    <source>
        <strain evidence="2">MELC-2E11</strain>
        <tissue evidence="2">Siphon/mantle</tissue>
    </source>
</reference>
<dbReference type="PANTHER" id="PTHR46513">
    <property type="entry name" value="VITELLOGENIN RECEPTOR-LIKE PROTEIN-RELATED-RELATED"/>
    <property type="match status" value="1"/>
</dbReference>
<feature type="signal peptide" evidence="1">
    <location>
        <begin position="1"/>
        <end position="23"/>
    </location>
</feature>
<accession>A0ABY7FNK1</accession>
<dbReference type="EMBL" id="CP111023">
    <property type="protein sequence ID" value="WAR22311.1"/>
    <property type="molecule type" value="Genomic_DNA"/>
</dbReference>
<dbReference type="InterPro" id="IPR000033">
    <property type="entry name" value="LDLR_classB_rpt"/>
</dbReference>
<evidence type="ECO:0000256" key="1">
    <source>
        <dbReference type="SAM" id="SignalP"/>
    </source>
</evidence>
<evidence type="ECO:0000313" key="2">
    <source>
        <dbReference type="EMBL" id="WAR22311.1"/>
    </source>
</evidence>
<dbReference type="InterPro" id="IPR011042">
    <property type="entry name" value="6-blade_b-propeller_TolB-like"/>
</dbReference>
<dbReference type="Gene3D" id="2.120.10.30">
    <property type="entry name" value="TolB, C-terminal domain"/>
    <property type="match status" value="2"/>
</dbReference>
<dbReference type="Proteomes" id="UP001164746">
    <property type="component" value="Chromosome 12"/>
</dbReference>
<evidence type="ECO:0000313" key="3">
    <source>
        <dbReference type="Proteomes" id="UP001164746"/>
    </source>
</evidence>
<feature type="non-terminal residue" evidence="2">
    <location>
        <position position="1"/>
    </location>
</feature>
<proteinExistence type="predicted"/>
<sequence length="554" mass="61822">MERLLFNVFGFIVLSICWAQTEGGQTSGDLAISILMEGPSTSNRHIATAAFQTFNGSTNVSITKFIGFSSYRHSIMSLVADVNRKKLILFWADAGSKGIVFPTAIVVDVTDSKIFWTDANRETVEMANFSGGINDHVRYIGYNKTCKYGVGTAISYVVVDSHRRRIIFADNYSVKAMLVDDMSIVEALFTATETITGLAVDWRDGNVYWCQGKSRGAGQIWVFSQTDSTSYKLVDNLDNVTSINIVPLQSAMLWIAGENHKRQIFRSQLDGTEIQVLVNNDDLTSPVDLTVDLDKNLVYVIDDGFVETVRLDGTGHKVRTTRSYASRIRLQTYKNYLLMIDINFLTNGKEVDVIDLQDVSYKATLSMIISVTDIAVLDITTQAKFYGPCDEANGDCEHICIPIGRNRVCQCEYGFTLEANKETCSSLPLLNDFIFVADWTHSNIYQVSLVNGGAQGLDSDMIQKPTGIEYNHLTGKVIWGDTGDYLLQQANLDGTGYEVLVDEPLILSELVYTFIKSVGKKRCDIDGFPFKVYENTMDNNECTTPIPTEWRLTK</sequence>
<keyword evidence="3" id="KW-1185">Reference proteome</keyword>
<feature type="chain" id="PRO_5045936858" evidence="1">
    <location>
        <begin position="24"/>
        <end position="554"/>
    </location>
</feature>
<dbReference type="Pfam" id="PF14670">
    <property type="entry name" value="FXa_inhibition"/>
    <property type="match status" value="1"/>
</dbReference>
<dbReference type="SMART" id="SM00135">
    <property type="entry name" value="LY"/>
    <property type="match status" value="4"/>
</dbReference>
<organism evidence="2 3">
    <name type="scientific">Mya arenaria</name>
    <name type="common">Soft-shell clam</name>
    <dbReference type="NCBI Taxonomy" id="6604"/>
    <lineage>
        <taxon>Eukaryota</taxon>
        <taxon>Metazoa</taxon>
        <taxon>Spiralia</taxon>
        <taxon>Lophotrochozoa</taxon>
        <taxon>Mollusca</taxon>
        <taxon>Bivalvia</taxon>
        <taxon>Autobranchia</taxon>
        <taxon>Heteroconchia</taxon>
        <taxon>Euheterodonta</taxon>
        <taxon>Imparidentia</taxon>
        <taxon>Neoheterodontei</taxon>
        <taxon>Myida</taxon>
        <taxon>Myoidea</taxon>
        <taxon>Myidae</taxon>
        <taxon>Mya</taxon>
    </lineage>
</organism>
<protein>
    <submittedName>
        <fullName evidence="2">LRP4-like protein</fullName>
    </submittedName>
</protein>
<dbReference type="SUPFAM" id="SSF101898">
    <property type="entry name" value="NHL repeat"/>
    <property type="match status" value="2"/>
</dbReference>
<dbReference type="SUPFAM" id="SSF57196">
    <property type="entry name" value="EGF/Laminin"/>
    <property type="match status" value="1"/>
</dbReference>
<dbReference type="InterPro" id="IPR050778">
    <property type="entry name" value="Cueball_EGF_LRP_Nidogen"/>
</dbReference>
<keyword evidence="1" id="KW-0732">Signal</keyword>
<dbReference type="PANTHER" id="PTHR46513:SF13">
    <property type="entry name" value="EGF-LIKE DOMAIN-CONTAINING PROTEIN"/>
    <property type="match status" value="1"/>
</dbReference>